<dbReference type="InterPro" id="IPR006195">
    <property type="entry name" value="aa-tRNA-synth_II"/>
</dbReference>
<dbReference type="InterPro" id="IPR004364">
    <property type="entry name" value="Aa-tRNA-synt_II"/>
</dbReference>
<sequence>MAGRKQLQTRADLLFHIRRFFRSQGFLEVETPIRIPAPIPEAHIDAVPSLDWYLHTSPESCMKRLLSQGYEKIFQICRVFRAEELGARHLPEFTMLEWYRTGADYNQLMTDCENLLAFCLESMPDKDPLVYQGKRIDASSPWRRESVSDAFRKYAGASIEKALETDRFDEIMAFEVEPALGLDPVFLYDYPIEKAALARPKPEDPNLAERFELYIGGMELANAFSELVDPVVQAERFKKEEEERVQAGKKPYPSNEKFLHALETMPPSAGIALGVDRLAMLFAGAADIAQISAFTPEEL</sequence>
<dbReference type="GO" id="GO:0005829">
    <property type="term" value="C:cytosol"/>
    <property type="evidence" value="ECO:0007669"/>
    <property type="project" value="TreeGrafter"/>
</dbReference>
<dbReference type="EMBL" id="FQZU01000003">
    <property type="protein sequence ID" value="SHI99370.1"/>
    <property type="molecule type" value="Genomic_DNA"/>
</dbReference>
<dbReference type="OrthoDB" id="9801152at2"/>
<dbReference type="RefSeq" id="WP_073473292.1">
    <property type="nucleotide sequence ID" value="NZ_FQZU01000003.1"/>
</dbReference>
<dbReference type="Gene3D" id="3.30.930.10">
    <property type="entry name" value="Bira Bifunctional Protein, Domain 2"/>
    <property type="match status" value="1"/>
</dbReference>
<dbReference type="GO" id="GO:0006430">
    <property type="term" value="P:lysyl-tRNA aminoacylation"/>
    <property type="evidence" value="ECO:0007669"/>
    <property type="project" value="InterPro"/>
</dbReference>
<keyword evidence="3" id="KW-0067">ATP-binding</keyword>
<keyword evidence="2" id="KW-0547">Nucleotide-binding</keyword>
<dbReference type="SUPFAM" id="SSF55681">
    <property type="entry name" value="Class II aaRS and biotin synthetases"/>
    <property type="match status" value="1"/>
</dbReference>
<protein>
    <submittedName>
        <fullName evidence="5">Lysyl-tRNA synthetase, class 2</fullName>
    </submittedName>
</protein>
<keyword evidence="6" id="KW-1185">Reference proteome</keyword>
<keyword evidence="5" id="KW-0030">Aminoacyl-tRNA synthetase</keyword>
<proteinExistence type="predicted"/>
<dbReference type="PRINTS" id="PR00982">
    <property type="entry name" value="TRNASYNTHLYS"/>
</dbReference>
<evidence type="ECO:0000259" key="4">
    <source>
        <dbReference type="PROSITE" id="PS50862"/>
    </source>
</evidence>
<feature type="domain" description="Aminoacyl-transfer RNA synthetases class-II family profile" evidence="4">
    <location>
        <begin position="17"/>
        <end position="296"/>
    </location>
</feature>
<evidence type="ECO:0000256" key="3">
    <source>
        <dbReference type="ARBA" id="ARBA00022840"/>
    </source>
</evidence>
<dbReference type="PANTHER" id="PTHR42918">
    <property type="entry name" value="LYSYL-TRNA SYNTHETASE"/>
    <property type="match status" value="1"/>
</dbReference>
<dbReference type="GO" id="GO:0004824">
    <property type="term" value="F:lysine-tRNA ligase activity"/>
    <property type="evidence" value="ECO:0007669"/>
    <property type="project" value="InterPro"/>
</dbReference>
<accession>A0A1M6FNX1</accession>
<keyword evidence="1" id="KW-0436">Ligase</keyword>
<dbReference type="PANTHER" id="PTHR42918:SF6">
    <property type="entry name" value="ELONGATION FACTOR P--(R)-BETA-LYSINE LIGASE"/>
    <property type="match status" value="1"/>
</dbReference>
<dbReference type="Proteomes" id="UP000183994">
    <property type="component" value="Unassembled WGS sequence"/>
</dbReference>
<dbReference type="GO" id="GO:0000049">
    <property type="term" value="F:tRNA binding"/>
    <property type="evidence" value="ECO:0007669"/>
    <property type="project" value="TreeGrafter"/>
</dbReference>
<dbReference type="InterPro" id="IPR045864">
    <property type="entry name" value="aa-tRNA-synth_II/BPL/LPL"/>
</dbReference>
<organism evidence="5 6">
    <name type="scientific">Desulfatibacillum alkenivorans DSM 16219</name>
    <dbReference type="NCBI Taxonomy" id="1121393"/>
    <lineage>
        <taxon>Bacteria</taxon>
        <taxon>Pseudomonadati</taxon>
        <taxon>Thermodesulfobacteriota</taxon>
        <taxon>Desulfobacteria</taxon>
        <taxon>Desulfobacterales</taxon>
        <taxon>Desulfatibacillaceae</taxon>
        <taxon>Desulfatibacillum</taxon>
    </lineage>
</organism>
<evidence type="ECO:0000313" key="6">
    <source>
        <dbReference type="Proteomes" id="UP000183994"/>
    </source>
</evidence>
<evidence type="ECO:0000256" key="2">
    <source>
        <dbReference type="ARBA" id="ARBA00022741"/>
    </source>
</evidence>
<dbReference type="NCBIfam" id="TIGR00462">
    <property type="entry name" value="genX"/>
    <property type="match status" value="1"/>
</dbReference>
<dbReference type="GO" id="GO:0005524">
    <property type="term" value="F:ATP binding"/>
    <property type="evidence" value="ECO:0007669"/>
    <property type="project" value="UniProtKB-KW"/>
</dbReference>
<dbReference type="InterPro" id="IPR004525">
    <property type="entry name" value="EpmA"/>
</dbReference>
<reference evidence="6" key="1">
    <citation type="submission" date="2016-11" db="EMBL/GenBank/DDBJ databases">
        <authorList>
            <person name="Varghese N."/>
            <person name="Submissions S."/>
        </authorList>
    </citation>
    <scope>NUCLEOTIDE SEQUENCE [LARGE SCALE GENOMIC DNA]</scope>
    <source>
        <strain evidence="6">DSM 16219</strain>
    </source>
</reference>
<dbReference type="AlphaFoldDB" id="A0A1M6FNX1"/>
<name>A0A1M6FNX1_9BACT</name>
<dbReference type="PROSITE" id="PS50862">
    <property type="entry name" value="AA_TRNA_LIGASE_II"/>
    <property type="match status" value="1"/>
</dbReference>
<evidence type="ECO:0000313" key="5">
    <source>
        <dbReference type="EMBL" id="SHI99370.1"/>
    </source>
</evidence>
<dbReference type="Pfam" id="PF00152">
    <property type="entry name" value="tRNA-synt_2"/>
    <property type="match status" value="1"/>
</dbReference>
<gene>
    <name evidence="5" type="ORF">SAMN02745216_00872</name>
</gene>
<dbReference type="STRING" id="1121393.SAMN02745216_00872"/>
<dbReference type="InterPro" id="IPR018149">
    <property type="entry name" value="Lys-tRNA-synth_II_C"/>
</dbReference>
<evidence type="ECO:0000256" key="1">
    <source>
        <dbReference type="ARBA" id="ARBA00022598"/>
    </source>
</evidence>